<geneLocation type="plasmid" evidence="1">
    <name>pPRF81a</name>
</geneLocation>
<dbReference type="PIRSF" id="PIRSF034285">
    <property type="entry name" value="UCP034285"/>
    <property type="match status" value="1"/>
</dbReference>
<name>N6UQ79_9HYPH</name>
<gene>
    <name evidence="1" type="ORF">RHSP_82253</name>
</gene>
<organism evidence="1 2">
    <name type="scientific">Rhizobium freirei PRF 81</name>
    <dbReference type="NCBI Taxonomy" id="363754"/>
    <lineage>
        <taxon>Bacteria</taxon>
        <taxon>Pseudomonadati</taxon>
        <taxon>Pseudomonadota</taxon>
        <taxon>Alphaproteobacteria</taxon>
        <taxon>Hyphomicrobiales</taxon>
        <taxon>Rhizobiaceae</taxon>
        <taxon>Rhizobium/Agrobacterium group</taxon>
        <taxon>Rhizobium</taxon>
    </lineage>
</organism>
<dbReference type="Proteomes" id="UP000012429">
    <property type="component" value="Unassembled WGS sequence"/>
</dbReference>
<dbReference type="AlphaFoldDB" id="N6UQ79"/>
<keyword evidence="2" id="KW-1185">Reference proteome</keyword>
<evidence type="ECO:0008006" key="3">
    <source>
        <dbReference type="Google" id="ProtNLM"/>
    </source>
</evidence>
<evidence type="ECO:0000313" key="1">
    <source>
        <dbReference type="EMBL" id="ENN83895.1"/>
    </source>
</evidence>
<sequence length="263" mass="28091">MQSPRRRYFVMHDHAVNPVIAELRERIERLEGGEIRRRLVLPFGVPEIDGRLPQGGLALGALHEIAGGGNGAVDGAATALFAAAVAARTRGPVLWCMTRADLFAPALAQVGLSPGRVIYVEAGDEKALLSCMEEGLRHGGLGAVVGELARLSMTASRRLQLSAENSGTIGIAIRRWRRQTEASDFGQPTASATRWRVSVLPSSPLPVPGVGRARWLLELIRCRAGESADFEVEAPDAKGRIALPSDLVHGSSQAEAWRGRASA</sequence>
<keyword evidence="1" id="KW-0614">Plasmid</keyword>
<dbReference type="InterPro" id="IPR017026">
    <property type="entry name" value="ImuA"/>
</dbReference>
<accession>N6UQ79</accession>
<dbReference type="SUPFAM" id="SSF52540">
    <property type="entry name" value="P-loop containing nucleoside triphosphate hydrolases"/>
    <property type="match status" value="1"/>
</dbReference>
<dbReference type="InterPro" id="IPR027417">
    <property type="entry name" value="P-loop_NTPase"/>
</dbReference>
<protein>
    <recommendedName>
        <fullName evidence="3">Damage-inducible protein</fullName>
    </recommendedName>
</protein>
<evidence type="ECO:0000313" key="2">
    <source>
        <dbReference type="Proteomes" id="UP000012429"/>
    </source>
</evidence>
<proteinExistence type="predicted"/>
<comment type="caution">
    <text evidence="1">The sequence shown here is derived from an EMBL/GenBank/DDBJ whole genome shotgun (WGS) entry which is preliminary data.</text>
</comment>
<dbReference type="EMBL" id="AQHN01000095">
    <property type="protein sequence ID" value="ENN83895.1"/>
    <property type="molecule type" value="Genomic_DNA"/>
</dbReference>
<dbReference type="Gene3D" id="3.40.50.300">
    <property type="entry name" value="P-loop containing nucleotide triphosphate hydrolases"/>
    <property type="match status" value="1"/>
</dbReference>
<dbReference type="PATRIC" id="fig|363754.4.peg.6810"/>
<reference evidence="1 2" key="1">
    <citation type="journal article" date="2012" name="BMC Genomics">
        <title>Genomic basis of broad host range and environmental adaptability of Rhizobium tropici CIAT 899 and Rhizobium sp. PRF 81 which are used in inoculants for common bean (Phaseolus vulgaris L.).</title>
        <authorList>
            <person name="Ormeno-Orrillo E."/>
            <person name="Menna P."/>
            <person name="Almeida L.G."/>
            <person name="Ollero F.J."/>
            <person name="Nicolas M.F."/>
            <person name="Pains Rodrigues E."/>
            <person name="Shigueyoshi Nakatani A."/>
            <person name="Silva Batista J.S."/>
            <person name="Oliveira Chueire L.M."/>
            <person name="Souza R.C."/>
            <person name="Ribeiro Vasconcelos A.T."/>
            <person name="Megias M."/>
            <person name="Hungria M."/>
            <person name="Martinez-Romero E."/>
        </authorList>
    </citation>
    <scope>NUCLEOTIDE SEQUENCE [LARGE SCALE GENOMIC DNA]</scope>
    <source>
        <strain evidence="1 2">PRF 81</strain>
        <plasmid evidence="1">pPRF81a</plasmid>
    </source>
</reference>